<feature type="non-terminal residue" evidence="1">
    <location>
        <position position="211"/>
    </location>
</feature>
<comment type="caution">
    <text evidence="1">The sequence shown here is derived from an EMBL/GenBank/DDBJ whole genome shotgun (WGS) entry which is preliminary data.</text>
</comment>
<dbReference type="Proteomes" id="UP000789920">
    <property type="component" value="Unassembled WGS sequence"/>
</dbReference>
<accession>A0ACA9QK71</accession>
<name>A0ACA9QK71_9GLOM</name>
<sequence>GYQQNRYSKDTSGPLYWQLRKFKRVMCRKTKLSYCSKMVYLKLAGLKISDELLSAILHSHPDINFLILDRSHGFSNIPIIEIAKYCLKLLYLSLDVCIAITDRCVSEIAQSCSNLKYIIYLNLNEQPSINDESICAIARSCVNLQHLDLSFNKIITDEAICVIATSCPDMRNYFLESCEQITDKLIKKIADLNKNLQNISLISCYKIMDDA</sequence>
<keyword evidence="2" id="KW-1185">Reference proteome</keyword>
<organism evidence="1 2">
    <name type="scientific">Racocetra persica</name>
    <dbReference type="NCBI Taxonomy" id="160502"/>
    <lineage>
        <taxon>Eukaryota</taxon>
        <taxon>Fungi</taxon>
        <taxon>Fungi incertae sedis</taxon>
        <taxon>Mucoromycota</taxon>
        <taxon>Glomeromycotina</taxon>
        <taxon>Glomeromycetes</taxon>
        <taxon>Diversisporales</taxon>
        <taxon>Gigasporaceae</taxon>
        <taxon>Racocetra</taxon>
    </lineage>
</organism>
<evidence type="ECO:0000313" key="1">
    <source>
        <dbReference type="EMBL" id="CAG8751766.1"/>
    </source>
</evidence>
<gene>
    <name evidence="1" type="ORF">RPERSI_LOCUS14259</name>
</gene>
<evidence type="ECO:0000313" key="2">
    <source>
        <dbReference type="Proteomes" id="UP000789920"/>
    </source>
</evidence>
<proteinExistence type="predicted"/>
<dbReference type="EMBL" id="CAJVQC010032687">
    <property type="protein sequence ID" value="CAG8751766.1"/>
    <property type="molecule type" value="Genomic_DNA"/>
</dbReference>
<reference evidence="1" key="1">
    <citation type="submission" date="2021-06" db="EMBL/GenBank/DDBJ databases">
        <authorList>
            <person name="Kallberg Y."/>
            <person name="Tangrot J."/>
            <person name="Rosling A."/>
        </authorList>
    </citation>
    <scope>NUCLEOTIDE SEQUENCE</scope>
    <source>
        <strain evidence="1">MA461A</strain>
    </source>
</reference>
<protein>
    <submittedName>
        <fullName evidence="1">5982_t:CDS:1</fullName>
    </submittedName>
</protein>
<feature type="non-terminal residue" evidence="1">
    <location>
        <position position="1"/>
    </location>
</feature>